<organism evidence="5 6">
    <name type="scientific">Streptomyces luteireticuli</name>
    <dbReference type="NCBI Taxonomy" id="173858"/>
    <lineage>
        <taxon>Bacteria</taxon>
        <taxon>Bacillati</taxon>
        <taxon>Actinomycetota</taxon>
        <taxon>Actinomycetes</taxon>
        <taxon>Kitasatosporales</taxon>
        <taxon>Streptomycetaceae</taxon>
        <taxon>Streptomyces</taxon>
    </lineage>
</organism>
<dbReference type="InterPro" id="IPR029063">
    <property type="entry name" value="SAM-dependent_MTases_sf"/>
</dbReference>
<keyword evidence="3" id="KW-0680">Restriction system</keyword>
<dbReference type="Proteomes" id="UP001500879">
    <property type="component" value="Unassembled WGS sequence"/>
</dbReference>
<evidence type="ECO:0008006" key="7">
    <source>
        <dbReference type="Google" id="ProtNLM"/>
    </source>
</evidence>
<keyword evidence="2" id="KW-0808">Transferase</keyword>
<accession>A0ABN0Z8J3</accession>
<protein>
    <recommendedName>
        <fullName evidence="7">DNA (cytosine-5-)-methyltransferase</fullName>
    </recommendedName>
</protein>
<dbReference type="SUPFAM" id="SSF53335">
    <property type="entry name" value="S-adenosyl-L-methionine-dependent methyltransferases"/>
    <property type="match status" value="1"/>
</dbReference>
<evidence type="ECO:0000256" key="3">
    <source>
        <dbReference type="ARBA" id="ARBA00022747"/>
    </source>
</evidence>
<dbReference type="Pfam" id="PF00145">
    <property type="entry name" value="DNA_methylase"/>
    <property type="match status" value="1"/>
</dbReference>
<evidence type="ECO:0000256" key="1">
    <source>
        <dbReference type="ARBA" id="ARBA00022603"/>
    </source>
</evidence>
<dbReference type="Gene3D" id="3.90.120.10">
    <property type="entry name" value="DNA Methylase, subunit A, domain 2"/>
    <property type="match status" value="1"/>
</dbReference>
<gene>
    <name evidence="5" type="ORF">GCM10010357_69380</name>
</gene>
<evidence type="ECO:0000313" key="5">
    <source>
        <dbReference type="EMBL" id="GAA0438112.1"/>
    </source>
</evidence>
<dbReference type="EMBL" id="BAAABX010000091">
    <property type="protein sequence ID" value="GAA0438112.1"/>
    <property type="molecule type" value="Genomic_DNA"/>
</dbReference>
<evidence type="ECO:0000256" key="4">
    <source>
        <dbReference type="SAM" id="MobiDB-lite"/>
    </source>
</evidence>
<feature type="region of interest" description="Disordered" evidence="4">
    <location>
        <begin position="1"/>
        <end position="24"/>
    </location>
</feature>
<proteinExistence type="predicted"/>
<comment type="caution">
    <text evidence="5">The sequence shown here is derived from an EMBL/GenBank/DDBJ whole genome shotgun (WGS) entry which is preliminary data.</text>
</comment>
<sequence>MNECVWVPDPATPPAPDPGGERKPDAIRITATEAGILQSFLATYPWQGTKSRQFRQIGNAVPPLLAAQILTPHRGIRARQSGFGLTA</sequence>
<keyword evidence="6" id="KW-1185">Reference proteome</keyword>
<dbReference type="InterPro" id="IPR001525">
    <property type="entry name" value="C5_MeTfrase"/>
</dbReference>
<dbReference type="RefSeq" id="WP_344032929.1">
    <property type="nucleotide sequence ID" value="NZ_BAAABX010000091.1"/>
</dbReference>
<evidence type="ECO:0000313" key="6">
    <source>
        <dbReference type="Proteomes" id="UP001500879"/>
    </source>
</evidence>
<reference evidence="5 6" key="1">
    <citation type="journal article" date="2019" name="Int. J. Syst. Evol. Microbiol.">
        <title>The Global Catalogue of Microorganisms (GCM) 10K type strain sequencing project: providing services to taxonomists for standard genome sequencing and annotation.</title>
        <authorList>
            <consortium name="The Broad Institute Genomics Platform"/>
            <consortium name="The Broad Institute Genome Sequencing Center for Infectious Disease"/>
            <person name="Wu L."/>
            <person name="Ma J."/>
        </authorList>
    </citation>
    <scope>NUCLEOTIDE SEQUENCE [LARGE SCALE GENOMIC DNA]</scope>
    <source>
        <strain evidence="5 6">JCM 4788</strain>
    </source>
</reference>
<keyword evidence="1" id="KW-0489">Methyltransferase</keyword>
<evidence type="ECO:0000256" key="2">
    <source>
        <dbReference type="ARBA" id="ARBA00022679"/>
    </source>
</evidence>
<name>A0ABN0Z8J3_9ACTN</name>